<protein>
    <submittedName>
        <fullName evidence="1">Uncharacterized protein</fullName>
    </submittedName>
</protein>
<reference evidence="1" key="1">
    <citation type="submission" date="2024-10" db="EMBL/GenBank/DDBJ databases">
        <title>Strain of Rhizobium-related bacteria isolated fromm roots of Vavilovia formosa.</title>
        <authorList>
            <person name="Kimeklis A."/>
            <person name="Afonin A."/>
        </authorList>
    </citation>
    <scope>NUCLEOTIDE SEQUENCE</scope>
    <source>
        <strain evidence="1">Vaf-46</strain>
    </source>
</reference>
<organism evidence="1 2">
    <name type="scientific">Rhizobium ruizarguesonis</name>
    <dbReference type="NCBI Taxonomy" id="2081791"/>
    <lineage>
        <taxon>Bacteria</taxon>
        <taxon>Pseudomonadati</taxon>
        <taxon>Pseudomonadota</taxon>
        <taxon>Alphaproteobacteria</taxon>
        <taxon>Hyphomicrobiales</taxon>
        <taxon>Rhizobiaceae</taxon>
        <taxon>Rhizobium/Agrobacterium group</taxon>
        <taxon>Rhizobium</taxon>
    </lineage>
</organism>
<name>A0ACD5EWZ3_9HYPH</name>
<gene>
    <name evidence="1" type="ORF">A4U53_039225</name>
</gene>
<dbReference type="Proteomes" id="UP000078465">
    <property type="component" value="Plasmid unnamed1"/>
</dbReference>
<geneLocation type="plasmid" evidence="1 2">
    <name>unnamed1</name>
</geneLocation>
<keyword evidence="1" id="KW-0614">Plasmid</keyword>
<proteinExistence type="predicted"/>
<evidence type="ECO:0000313" key="2">
    <source>
        <dbReference type="Proteomes" id="UP000078465"/>
    </source>
</evidence>
<sequence length="134" mass="14240">MALSLAAILIPTWRDARGSTVAAIRGSIGKHRTPLWSRGYVDLVLLVLAAAFYWRSAASGYQVVLAPEGVAATAVDYTAFLPPCSYGAAWHCLQCGWSEPGYSAADRSSPGGCDLLPVLWRMSSPRPSDGKARG</sequence>
<dbReference type="EMBL" id="CP171854">
    <property type="protein sequence ID" value="XKM43595.1"/>
    <property type="molecule type" value="Genomic_DNA"/>
</dbReference>
<evidence type="ECO:0000313" key="1">
    <source>
        <dbReference type="EMBL" id="XKM43595.1"/>
    </source>
</evidence>
<accession>A0ACD5EWZ3</accession>